<reference evidence="2" key="2">
    <citation type="submission" date="2020-05" db="UniProtKB">
        <authorList>
            <consortium name="EnsemblMetazoa"/>
        </authorList>
    </citation>
    <scope>IDENTIFICATION</scope>
    <source>
        <strain evidence="2">IAEA</strain>
    </source>
</reference>
<dbReference type="EnsemblMetazoa" id="GBRI039596-RA">
    <property type="protein sequence ID" value="GBRI039596-PA"/>
    <property type="gene ID" value="GBRI039596"/>
</dbReference>
<dbReference type="InterPro" id="IPR007110">
    <property type="entry name" value="Ig-like_dom"/>
</dbReference>
<evidence type="ECO:0000313" key="3">
    <source>
        <dbReference type="Proteomes" id="UP000091820"/>
    </source>
</evidence>
<keyword evidence="3" id="KW-1185">Reference proteome</keyword>
<dbReference type="Gene3D" id="2.60.40.10">
    <property type="entry name" value="Immunoglobulins"/>
    <property type="match status" value="1"/>
</dbReference>
<sequence length="136" mass="15397">MLHCQAQGVPIPSIVWKKATGSKSGEYEEVRERPFTKLLSNGSLLLQHVKEDREGFYLCQANNAIGTGIGKVIQLKVNCNKIVKAWSYIGDPVPYVFEHDFTSSYNTHPVNCQSSVRERLISKMFPTVPLLRFKIK</sequence>
<dbReference type="InterPro" id="IPR036179">
    <property type="entry name" value="Ig-like_dom_sf"/>
</dbReference>
<dbReference type="SMART" id="SM00408">
    <property type="entry name" value="IGc2"/>
    <property type="match status" value="1"/>
</dbReference>
<proteinExistence type="predicted"/>
<feature type="domain" description="Ig-like" evidence="1">
    <location>
        <begin position="1"/>
        <end position="78"/>
    </location>
</feature>
<evidence type="ECO:0000259" key="1">
    <source>
        <dbReference type="PROSITE" id="PS50835"/>
    </source>
</evidence>
<organism evidence="2 3">
    <name type="scientific">Glossina brevipalpis</name>
    <dbReference type="NCBI Taxonomy" id="37001"/>
    <lineage>
        <taxon>Eukaryota</taxon>
        <taxon>Metazoa</taxon>
        <taxon>Ecdysozoa</taxon>
        <taxon>Arthropoda</taxon>
        <taxon>Hexapoda</taxon>
        <taxon>Insecta</taxon>
        <taxon>Pterygota</taxon>
        <taxon>Neoptera</taxon>
        <taxon>Endopterygota</taxon>
        <taxon>Diptera</taxon>
        <taxon>Brachycera</taxon>
        <taxon>Muscomorpha</taxon>
        <taxon>Hippoboscoidea</taxon>
        <taxon>Glossinidae</taxon>
        <taxon>Glossina</taxon>
    </lineage>
</organism>
<dbReference type="FunFam" id="2.60.40.10:FF:000104">
    <property type="entry name" value="Down syndrome cell adhesion molecule b"/>
    <property type="match status" value="1"/>
</dbReference>
<dbReference type="VEuPathDB" id="VectorBase:GBRI039596"/>
<dbReference type="PROSITE" id="PS50835">
    <property type="entry name" value="IG_LIKE"/>
    <property type="match status" value="1"/>
</dbReference>
<dbReference type="InterPro" id="IPR003598">
    <property type="entry name" value="Ig_sub2"/>
</dbReference>
<protein>
    <submittedName>
        <fullName evidence="2">Ig-like domain-containing protein</fullName>
    </submittedName>
</protein>
<dbReference type="AlphaFoldDB" id="A0A1A9X0E9"/>
<dbReference type="STRING" id="37001.A0A1A9X0E9"/>
<name>A0A1A9X0E9_9MUSC</name>
<evidence type="ECO:0000313" key="2">
    <source>
        <dbReference type="EnsemblMetazoa" id="GBRI039596-PA"/>
    </source>
</evidence>
<dbReference type="SUPFAM" id="SSF48726">
    <property type="entry name" value="Immunoglobulin"/>
    <property type="match status" value="1"/>
</dbReference>
<dbReference type="Proteomes" id="UP000091820">
    <property type="component" value="Unassembled WGS sequence"/>
</dbReference>
<dbReference type="InterPro" id="IPR013783">
    <property type="entry name" value="Ig-like_fold"/>
</dbReference>
<reference evidence="3" key="1">
    <citation type="submission" date="2014-03" db="EMBL/GenBank/DDBJ databases">
        <authorList>
            <person name="Aksoy S."/>
            <person name="Warren W."/>
            <person name="Wilson R.K."/>
        </authorList>
    </citation>
    <scope>NUCLEOTIDE SEQUENCE [LARGE SCALE GENOMIC DNA]</scope>
    <source>
        <strain evidence="3">IAEA</strain>
    </source>
</reference>
<accession>A0A1A9X0E9</accession>
<dbReference type="Pfam" id="PF13927">
    <property type="entry name" value="Ig_3"/>
    <property type="match status" value="1"/>
</dbReference>